<comment type="subunit">
    <text evidence="12">Homodimer.</text>
</comment>
<keyword evidence="7 12" id="KW-0418">Kinase</keyword>
<keyword evidence="6 12" id="KW-0547">Nucleotide-binding</keyword>
<reference evidence="14" key="1">
    <citation type="submission" date="2016-04" db="EMBL/GenBank/DDBJ databases">
        <authorList>
            <person name="Tabuchi Yagui T.R."/>
        </authorList>
    </citation>
    <scope>NUCLEOTIDE SEQUENCE [LARGE SCALE GENOMIC DNA]</scope>
    <source>
        <strain evidence="14">NIES-26</strain>
    </source>
</reference>
<dbReference type="PROSITE" id="PS00583">
    <property type="entry name" value="PFKB_KINASES_1"/>
    <property type="match status" value="1"/>
</dbReference>
<feature type="binding site" evidence="12">
    <location>
        <position position="282"/>
    </location>
    <ligand>
        <name>K(+)</name>
        <dbReference type="ChEBI" id="CHEBI:29103"/>
    </ligand>
</feature>
<feature type="binding site" evidence="12">
    <location>
        <begin position="38"/>
        <end position="42"/>
    </location>
    <ligand>
        <name>substrate</name>
    </ligand>
</feature>
<dbReference type="GO" id="GO:0004747">
    <property type="term" value="F:ribokinase activity"/>
    <property type="evidence" value="ECO:0007669"/>
    <property type="project" value="UniProtKB-UniRule"/>
</dbReference>
<feature type="binding site" evidence="12">
    <location>
        <position position="248"/>
    </location>
    <ligand>
        <name>K(+)</name>
        <dbReference type="ChEBI" id="CHEBI:29103"/>
    </ligand>
</feature>
<comment type="cofactor">
    <cofactor evidence="12">
        <name>Mg(2+)</name>
        <dbReference type="ChEBI" id="CHEBI:18420"/>
    </cofactor>
    <text evidence="12">Requires a divalent cation, most likely magnesium in vivo, as an electrophilic catalyst to aid phosphoryl group transfer. It is the chelate of the metal and the nucleotide that is the actual substrate.</text>
</comment>
<evidence type="ECO:0000256" key="2">
    <source>
        <dbReference type="ARBA" id="ARBA00012035"/>
    </source>
</evidence>
<dbReference type="HAMAP" id="MF_01987">
    <property type="entry name" value="Ribokinase"/>
    <property type="match status" value="1"/>
</dbReference>
<feature type="active site" description="Proton acceptor" evidence="12">
    <location>
        <position position="252"/>
    </location>
</feature>
<protein>
    <recommendedName>
        <fullName evidence="3 12">Ribokinase</fullName>
        <shortName evidence="12">RK</shortName>
        <ecNumber evidence="2 12">2.7.1.15</ecNumber>
    </recommendedName>
</protein>
<dbReference type="Gene3D" id="3.40.1190.20">
    <property type="match status" value="1"/>
</dbReference>
<feature type="binding site" evidence="12">
    <location>
        <position position="184"/>
    </location>
    <ligand>
        <name>ATP</name>
        <dbReference type="ChEBI" id="CHEBI:30616"/>
    </ligand>
</feature>
<comment type="similarity">
    <text evidence="1">Belongs to the carbohydrate kinase pfkB family.</text>
</comment>
<evidence type="ECO:0000256" key="12">
    <source>
        <dbReference type="HAMAP-Rule" id="MF_01987"/>
    </source>
</evidence>
<evidence type="ECO:0000256" key="3">
    <source>
        <dbReference type="ARBA" id="ARBA00016943"/>
    </source>
</evidence>
<evidence type="ECO:0000256" key="9">
    <source>
        <dbReference type="ARBA" id="ARBA00022842"/>
    </source>
</evidence>
<dbReference type="GO" id="GO:0046872">
    <property type="term" value="F:metal ion binding"/>
    <property type="evidence" value="ECO:0007669"/>
    <property type="project" value="UniProtKB-KW"/>
</dbReference>
<dbReference type="EMBL" id="LXQD01000065">
    <property type="protein sequence ID" value="RCJ39648.1"/>
    <property type="molecule type" value="Genomic_DNA"/>
</dbReference>
<dbReference type="AlphaFoldDB" id="A0A367RSY8"/>
<dbReference type="InterPro" id="IPR002173">
    <property type="entry name" value="Carboh/pur_kinase_PfkB_CS"/>
</dbReference>
<comment type="function">
    <text evidence="12">Catalyzes the phosphorylation of ribose at O-5 in a reaction requiring ATP and magnesium. The resulting D-ribose-5-phosphate can then be used either for sythesis of nucleotides, histidine, and tryptophan, or as a component of the pentose phosphate pathway.</text>
</comment>
<dbReference type="PANTHER" id="PTHR10584:SF166">
    <property type="entry name" value="RIBOKINASE"/>
    <property type="match status" value="1"/>
</dbReference>
<evidence type="ECO:0000256" key="4">
    <source>
        <dbReference type="ARBA" id="ARBA00022679"/>
    </source>
</evidence>
<keyword evidence="5 12" id="KW-0479">Metal-binding</keyword>
<feature type="binding site" evidence="12">
    <location>
        <position position="291"/>
    </location>
    <ligand>
        <name>K(+)</name>
        <dbReference type="ChEBI" id="CHEBI:29103"/>
    </ligand>
</feature>
<evidence type="ECO:0000313" key="14">
    <source>
        <dbReference type="EMBL" id="RCJ39648.1"/>
    </source>
</evidence>
<dbReference type="Proteomes" id="UP000252107">
    <property type="component" value="Unassembled WGS sequence"/>
</dbReference>
<evidence type="ECO:0000313" key="15">
    <source>
        <dbReference type="Proteomes" id="UP000252107"/>
    </source>
</evidence>
<dbReference type="PANTHER" id="PTHR10584">
    <property type="entry name" value="SUGAR KINASE"/>
    <property type="match status" value="1"/>
</dbReference>
<dbReference type="GO" id="GO:0005524">
    <property type="term" value="F:ATP binding"/>
    <property type="evidence" value="ECO:0007669"/>
    <property type="project" value="UniProtKB-UniRule"/>
</dbReference>
<dbReference type="PROSITE" id="PS00584">
    <property type="entry name" value="PFKB_KINASES_2"/>
    <property type="match status" value="1"/>
</dbReference>
<evidence type="ECO:0000256" key="7">
    <source>
        <dbReference type="ARBA" id="ARBA00022777"/>
    </source>
</evidence>
<comment type="caution">
    <text evidence="12">Lacks conserved residue(s) required for the propagation of feature annotation.</text>
</comment>
<evidence type="ECO:0000256" key="10">
    <source>
        <dbReference type="ARBA" id="ARBA00022958"/>
    </source>
</evidence>
<comment type="caution">
    <text evidence="14">The sequence shown here is derived from an EMBL/GenBank/DDBJ whole genome shotgun (WGS) entry which is preliminary data.</text>
</comment>
<keyword evidence="4 12" id="KW-0808">Transferase</keyword>
<evidence type="ECO:0000256" key="6">
    <source>
        <dbReference type="ARBA" id="ARBA00022741"/>
    </source>
</evidence>
<evidence type="ECO:0000256" key="8">
    <source>
        <dbReference type="ARBA" id="ARBA00022840"/>
    </source>
</evidence>
<keyword evidence="11 12" id="KW-0119">Carbohydrate metabolism</keyword>
<dbReference type="SUPFAM" id="SSF53613">
    <property type="entry name" value="Ribokinase-like"/>
    <property type="match status" value="1"/>
</dbReference>
<dbReference type="NCBIfam" id="TIGR02152">
    <property type="entry name" value="D_ribokin_bact"/>
    <property type="match status" value="1"/>
</dbReference>
<accession>A0A367RSY8</accession>
<feature type="binding site" evidence="12">
    <location>
        <position position="285"/>
    </location>
    <ligand>
        <name>K(+)</name>
        <dbReference type="ChEBI" id="CHEBI:29103"/>
    </ligand>
</feature>
<proteinExistence type="inferred from homology"/>
<dbReference type="EC" id="2.7.1.15" evidence="2 12"/>
<keyword evidence="8 12" id="KW-0067">ATP-binding</keyword>
<dbReference type="UniPathway" id="UPA00916">
    <property type="reaction ID" value="UER00889"/>
</dbReference>
<dbReference type="GO" id="GO:0019303">
    <property type="term" value="P:D-ribose catabolic process"/>
    <property type="evidence" value="ECO:0007669"/>
    <property type="project" value="UniProtKB-UniRule"/>
</dbReference>
<comment type="subcellular location">
    <subcellularLocation>
        <location evidence="12">Cytoplasm</location>
    </subcellularLocation>
</comment>
<evidence type="ECO:0000256" key="11">
    <source>
        <dbReference type="ARBA" id="ARBA00023277"/>
    </source>
</evidence>
<evidence type="ECO:0000256" key="1">
    <source>
        <dbReference type="ARBA" id="ARBA00005380"/>
    </source>
</evidence>
<feature type="binding site" evidence="12">
    <location>
        <position position="252"/>
    </location>
    <ligand>
        <name>substrate</name>
    </ligand>
</feature>
<feature type="binding site" evidence="12">
    <location>
        <position position="287"/>
    </location>
    <ligand>
        <name>K(+)</name>
        <dbReference type="ChEBI" id="CHEBI:29103"/>
    </ligand>
</feature>
<keyword evidence="9 12" id="KW-0460">Magnesium</keyword>
<feature type="binding site" evidence="12">
    <location>
        <begin position="251"/>
        <end position="252"/>
    </location>
    <ligand>
        <name>ATP</name>
        <dbReference type="ChEBI" id="CHEBI:30616"/>
    </ligand>
</feature>
<dbReference type="Pfam" id="PF00294">
    <property type="entry name" value="PfkB"/>
    <property type="match status" value="1"/>
</dbReference>
<evidence type="ECO:0000256" key="5">
    <source>
        <dbReference type="ARBA" id="ARBA00022723"/>
    </source>
</evidence>
<feature type="binding site" evidence="12">
    <location>
        <begin position="220"/>
        <end position="225"/>
    </location>
    <ligand>
        <name>ATP</name>
        <dbReference type="ChEBI" id="CHEBI:30616"/>
    </ligand>
</feature>
<feature type="binding site" evidence="12">
    <location>
        <position position="139"/>
    </location>
    <ligand>
        <name>substrate</name>
    </ligand>
</feature>
<dbReference type="InterPro" id="IPR011611">
    <property type="entry name" value="PfkB_dom"/>
</dbReference>
<comment type="similarity">
    <text evidence="12">Belongs to the carbohydrate kinase PfkB family. Ribokinase subfamily.</text>
</comment>
<sequence length="323" mass="33139">MSIIVFGSINIDLVATAPRLPVAGETLLGEDFFKIPGGKGANQAVALARLGIPTQMVGRVGADSFGAELVSNLQAAGVQTDNIFVDETVSSGVAIITVGHTGENQIIVIPGANGRVNQEDVERLSHLLPAATALLLQLEIPIAAVVAVAKAARNANIKVILDPAPAQSNLPDELYPLVDIITPNEVEAGQLVGFVVDGEKSAAKATEILLQRGVKSAIVKLGAKGIVCATAEETFFVPAFPVHAVDTVAAGDAFNGGLAAALFTGLSLNQAVIWGAAAGALAATKLGAQTSLPDKLTFDAFLKERGVGEIERRGDAGMGRRGE</sequence>
<dbReference type="InterPro" id="IPR011877">
    <property type="entry name" value="Ribokinase"/>
</dbReference>
<keyword evidence="12" id="KW-0963">Cytoplasm</keyword>
<dbReference type="InterPro" id="IPR029056">
    <property type="entry name" value="Ribokinase-like"/>
</dbReference>
<comment type="pathway">
    <text evidence="12">Carbohydrate metabolism; D-ribose degradation; D-ribose 5-phosphate from beta-D-ribopyranose: step 2/2.</text>
</comment>
<dbReference type="InterPro" id="IPR002139">
    <property type="entry name" value="Ribo/fructo_kinase"/>
</dbReference>
<comment type="activity regulation">
    <text evidence="12">Activated by a monovalent cation that binds near, but not in, the active site. The most likely occupant of the site in vivo is potassium. Ion binding induces a conformational change that may alter substrate affinity.</text>
</comment>
<keyword evidence="15" id="KW-1185">Reference proteome</keyword>
<gene>
    <name evidence="12" type="primary">rbsK</name>
    <name evidence="14" type="ORF">A6770_11185</name>
</gene>
<dbReference type="GO" id="GO:0005829">
    <property type="term" value="C:cytosol"/>
    <property type="evidence" value="ECO:0007669"/>
    <property type="project" value="TreeGrafter"/>
</dbReference>
<keyword evidence="10 12" id="KW-0630">Potassium</keyword>
<dbReference type="CDD" id="cd01174">
    <property type="entry name" value="ribokinase"/>
    <property type="match status" value="1"/>
</dbReference>
<comment type="catalytic activity">
    <reaction evidence="12">
        <text>D-ribose + ATP = D-ribose 5-phosphate + ADP + H(+)</text>
        <dbReference type="Rhea" id="RHEA:13697"/>
        <dbReference type="ChEBI" id="CHEBI:15378"/>
        <dbReference type="ChEBI" id="CHEBI:30616"/>
        <dbReference type="ChEBI" id="CHEBI:47013"/>
        <dbReference type="ChEBI" id="CHEBI:78346"/>
        <dbReference type="ChEBI" id="CHEBI:456216"/>
        <dbReference type="EC" id="2.7.1.15"/>
    </reaction>
</comment>
<feature type="domain" description="Carbohydrate kinase PfkB" evidence="13">
    <location>
        <begin position="3"/>
        <end position="294"/>
    </location>
</feature>
<dbReference type="PRINTS" id="PR00990">
    <property type="entry name" value="RIBOKINASE"/>
</dbReference>
<feature type="binding site" evidence="12">
    <location>
        <position position="246"/>
    </location>
    <ligand>
        <name>K(+)</name>
        <dbReference type="ChEBI" id="CHEBI:29103"/>
    </ligand>
</feature>
<name>A0A367RSY8_9NOSO</name>
<evidence type="ECO:0000259" key="13">
    <source>
        <dbReference type="Pfam" id="PF00294"/>
    </source>
</evidence>
<organism evidence="14 15">
    <name type="scientific">Nostoc minutum NIES-26</name>
    <dbReference type="NCBI Taxonomy" id="1844469"/>
    <lineage>
        <taxon>Bacteria</taxon>
        <taxon>Bacillati</taxon>
        <taxon>Cyanobacteriota</taxon>
        <taxon>Cyanophyceae</taxon>
        <taxon>Nostocales</taxon>
        <taxon>Nostocaceae</taxon>
        <taxon>Nostoc</taxon>
    </lineage>
</organism>
<feature type="binding site" evidence="12">
    <location>
        <begin position="10"/>
        <end position="12"/>
    </location>
    <ligand>
        <name>substrate</name>
    </ligand>
</feature>